<sequence>MRPSSSLRSSSLWALVPLATPISFSTLSGVFSLSLSLSRAELVRRREEHTQATPDQLIDEEQLYYDGAGDCPKWRVYGLRSHARRKMRYEDPSACTSQEPMVRRSEFDAVV</sequence>
<keyword evidence="1" id="KW-0812">Transmembrane</keyword>
<name>A0AAP0PCQ3_9MAGN</name>
<comment type="caution">
    <text evidence="2">The sequence shown here is derived from an EMBL/GenBank/DDBJ whole genome shotgun (WGS) entry which is preliminary data.</text>
</comment>
<dbReference type="EMBL" id="JBBNAG010000004">
    <property type="protein sequence ID" value="KAK9139988.1"/>
    <property type="molecule type" value="Genomic_DNA"/>
</dbReference>
<accession>A0AAP0PCQ3</accession>
<gene>
    <name evidence="2" type="ORF">Scep_009669</name>
</gene>
<keyword evidence="1" id="KW-1133">Transmembrane helix</keyword>
<proteinExistence type="predicted"/>
<organism evidence="2 3">
    <name type="scientific">Stephania cephalantha</name>
    <dbReference type="NCBI Taxonomy" id="152367"/>
    <lineage>
        <taxon>Eukaryota</taxon>
        <taxon>Viridiplantae</taxon>
        <taxon>Streptophyta</taxon>
        <taxon>Embryophyta</taxon>
        <taxon>Tracheophyta</taxon>
        <taxon>Spermatophyta</taxon>
        <taxon>Magnoliopsida</taxon>
        <taxon>Ranunculales</taxon>
        <taxon>Menispermaceae</taxon>
        <taxon>Menispermoideae</taxon>
        <taxon>Cissampelideae</taxon>
        <taxon>Stephania</taxon>
    </lineage>
</organism>
<evidence type="ECO:0000256" key="1">
    <source>
        <dbReference type="SAM" id="Phobius"/>
    </source>
</evidence>
<evidence type="ECO:0000313" key="2">
    <source>
        <dbReference type="EMBL" id="KAK9139988.1"/>
    </source>
</evidence>
<reference evidence="2 3" key="1">
    <citation type="submission" date="2024-01" db="EMBL/GenBank/DDBJ databases">
        <title>Genome assemblies of Stephania.</title>
        <authorList>
            <person name="Yang L."/>
        </authorList>
    </citation>
    <scope>NUCLEOTIDE SEQUENCE [LARGE SCALE GENOMIC DNA]</scope>
    <source>
        <strain evidence="2">JXDWG</strain>
        <tissue evidence="2">Leaf</tissue>
    </source>
</reference>
<keyword evidence="3" id="KW-1185">Reference proteome</keyword>
<evidence type="ECO:0000313" key="3">
    <source>
        <dbReference type="Proteomes" id="UP001419268"/>
    </source>
</evidence>
<dbReference type="Proteomes" id="UP001419268">
    <property type="component" value="Unassembled WGS sequence"/>
</dbReference>
<keyword evidence="1" id="KW-0472">Membrane</keyword>
<dbReference type="AlphaFoldDB" id="A0AAP0PCQ3"/>
<protein>
    <submittedName>
        <fullName evidence="2">Uncharacterized protein</fullName>
    </submittedName>
</protein>
<feature type="transmembrane region" description="Helical" evidence="1">
    <location>
        <begin position="12"/>
        <end position="37"/>
    </location>
</feature>